<protein>
    <submittedName>
        <fullName evidence="2">Uncharacterized protein</fullName>
    </submittedName>
</protein>
<comment type="caution">
    <text evidence="2">The sequence shown here is derived from an EMBL/GenBank/DDBJ whole genome shotgun (WGS) entry which is preliminary data.</text>
</comment>
<feature type="compositionally biased region" description="Polar residues" evidence="1">
    <location>
        <begin position="12"/>
        <end position="39"/>
    </location>
</feature>
<feature type="region of interest" description="Disordered" evidence="1">
    <location>
        <begin position="1"/>
        <end position="39"/>
    </location>
</feature>
<reference evidence="2" key="1">
    <citation type="submission" date="2021-02" db="EMBL/GenBank/DDBJ databases">
        <authorList>
            <person name="Nowell W R."/>
        </authorList>
    </citation>
    <scope>NUCLEOTIDE SEQUENCE</scope>
</reference>
<gene>
    <name evidence="2" type="ORF">EDS130_LOCUS38281</name>
</gene>
<dbReference type="EMBL" id="CAJNOJ010000395">
    <property type="protein sequence ID" value="CAF1432149.1"/>
    <property type="molecule type" value="Genomic_DNA"/>
</dbReference>
<accession>A0A815NCQ4</accession>
<dbReference type="AlphaFoldDB" id="A0A815NCQ4"/>
<dbReference type="OrthoDB" id="10029783at2759"/>
<proteinExistence type="predicted"/>
<dbReference type="Proteomes" id="UP000663852">
    <property type="component" value="Unassembled WGS sequence"/>
</dbReference>
<name>A0A815NCQ4_ADIRI</name>
<organism evidence="2 3">
    <name type="scientific">Adineta ricciae</name>
    <name type="common">Rotifer</name>
    <dbReference type="NCBI Taxonomy" id="249248"/>
    <lineage>
        <taxon>Eukaryota</taxon>
        <taxon>Metazoa</taxon>
        <taxon>Spiralia</taxon>
        <taxon>Gnathifera</taxon>
        <taxon>Rotifera</taxon>
        <taxon>Eurotatoria</taxon>
        <taxon>Bdelloidea</taxon>
        <taxon>Adinetida</taxon>
        <taxon>Adinetidae</taxon>
        <taxon>Adineta</taxon>
    </lineage>
</organism>
<evidence type="ECO:0000313" key="3">
    <source>
        <dbReference type="Proteomes" id="UP000663852"/>
    </source>
</evidence>
<evidence type="ECO:0000256" key="1">
    <source>
        <dbReference type="SAM" id="MobiDB-lite"/>
    </source>
</evidence>
<sequence>MSSFDEFASPIRPNQVNASARSGTAHTGPSSSLTHTVTESVRKNYKKLKTLVLKLKPGSRQPDLSSLDFKQLDAFVDEMIGDLQNTFTTNINDLRTRIKGARPDPSDPDYADKMQLYQNLLVTMVPVIQKVQSLADDILNDLQTLMNQLWDDICKNNARGVDELLDNHARRTEEKVKKTFLEPFDVLEDKLSQIKQMCYSSH</sequence>
<evidence type="ECO:0000313" key="2">
    <source>
        <dbReference type="EMBL" id="CAF1432149.1"/>
    </source>
</evidence>